<feature type="compositionally biased region" description="Pro residues" evidence="1">
    <location>
        <begin position="478"/>
        <end position="487"/>
    </location>
</feature>
<feature type="compositionally biased region" description="Basic and acidic residues" evidence="1">
    <location>
        <begin position="152"/>
        <end position="161"/>
    </location>
</feature>
<evidence type="ECO:0000256" key="1">
    <source>
        <dbReference type="SAM" id="MobiDB-lite"/>
    </source>
</evidence>
<dbReference type="STRING" id="1076935.U4L1I9"/>
<dbReference type="InterPro" id="IPR028163">
    <property type="entry name" value="HAUS_6_N"/>
</dbReference>
<feature type="region of interest" description="Disordered" evidence="1">
    <location>
        <begin position="775"/>
        <end position="809"/>
    </location>
</feature>
<feature type="compositionally biased region" description="Polar residues" evidence="1">
    <location>
        <begin position="504"/>
        <end position="529"/>
    </location>
</feature>
<evidence type="ECO:0000313" key="4">
    <source>
        <dbReference type="Proteomes" id="UP000018144"/>
    </source>
</evidence>
<dbReference type="eggNOG" id="ENOG502S4RN">
    <property type="taxonomic scope" value="Eukaryota"/>
</dbReference>
<feature type="domain" description="HAUS augmin-like complex subunit 6 N-terminal" evidence="2">
    <location>
        <begin position="11"/>
        <end position="193"/>
    </location>
</feature>
<feature type="compositionally biased region" description="Low complexity" evidence="1">
    <location>
        <begin position="634"/>
        <end position="651"/>
    </location>
</feature>
<accession>U4L1I9</accession>
<feature type="compositionally biased region" description="Low complexity" evidence="1">
    <location>
        <begin position="662"/>
        <end position="677"/>
    </location>
</feature>
<feature type="compositionally biased region" description="Polar residues" evidence="1">
    <location>
        <begin position="652"/>
        <end position="661"/>
    </location>
</feature>
<feature type="compositionally biased region" description="Gly residues" evidence="1">
    <location>
        <begin position="587"/>
        <end position="605"/>
    </location>
</feature>
<dbReference type="Proteomes" id="UP000018144">
    <property type="component" value="Unassembled WGS sequence"/>
</dbReference>
<dbReference type="OrthoDB" id="5575722at2759"/>
<feature type="region of interest" description="Disordered" evidence="1">
    <location>
        <begin position="700"/>
        <end position="732"/>
    </location>
</feature>
<dbReference type="EMBL" id="HF935494">
    <property type="protein sequence ID" value="CCX09727.1"/>
    <property type="molecule type" value="Genomic_DNA"/>
</dbReference>
<dbReference type="AlphaFoldDB" id="U4L1I9"/>
<protein>
    <recommendedName>
        <fullName evidence="2">HAUS augmin-like complex subunit 6 N-terminal domain-containing protein</fullName>
    </recommendedName>
</protein>
<evidence type="ECO:0000313" key="3">
    <source>
        <dbReference type="EMBL" id="CCX09727.1"/>
    </source>
</evidence>
<dbReference type="OMA" id="SEASKCH"/>
<organism evidence="3 4">
    <name type="scientific">Pyronema omphalodes (strain CBS 100304)</name>
    <name type="common">Pyronema confluens</name>
    <dbReference type="NCBI Taxonomy" id="1076935"/>
    <lineage>
        <taxon>Eukaryota</taxon>
        <taxon>Fungi</taxon>
        <taxon>Dikarya</taxon>
        <taxon>Ascomycota</taxon>
        <taxon>Pezizomycotina</taxon>
        <taxon>Pezizomycetes</taxon>
        <taxon>Pezizales</taxon>
        <taxon>Pyronemataceae</taxon>
        <taxon>Pyronema</taxon>
    </lineage>
</organism>
<reference evidence="3 4" key="1">
    <citation type="journal article" date="2013" name="PLoS Genet.">
        <title>The genome and development-dependent transcriptomes of Pyronema confluens: a window into fungal evolution.</title>
        <authorList>
            <person name="Traeger S."/>
            <person name="Altegoer F."/>
            <person name="Freitag M."/>
            <person name="Gabaldon T."/>
            <person name="Kempken F."/>
            <person name="Kumar A."/>
            <person name="Marcet-Houben M."/>
            <person name="Poggeler S."/>
            <person name="Stajich J.E."/>
            <person name="Nowrousian M."/>
        </authorList>
    </citation>
    <scope>NUCLEOTIDE SEQUENCE [LARGE SCALE GENOMIC DNA]</scope>
    <source>
        <strain evidence="4">CBS 100304</strain>
        <tissue evidence="3">Vegetative mycelium</tissue>
    </source>
</reference>
<keyword evidence="4" id="KW-1185">Reference proteome</keyword>
<dbReference type="Pfam" id="PF14661">
    <property type="entry name" value="HAUS6_N"/>
    <property type="match status" value="1"/>
</dbReference>
<feature type="region of interest" description="Disordered" evidence="1">
    <location>
        <begin position="383"/>
        <end position="555"/>
    </location>
</feature>
<feature type="compositionally biased region" description="Basic and acidic residues" evidence="1">
    <location>
        <begin position="168"/>
        <end position="179"/>
    </location>
</feature>
<feature type="compositionally biased region" description="Acidic residues" evidence="1">
    <location>
        <begin position="454"/>
        <end position="471"/>
    </location>
</feature>
<feature type="region of interest" description="Disordered" evidence="1">
    <location>
        <begin position="152"/>
        <end position="179"/>
    </location>
</feature>
<proteinExistence type="predicted"/>
<feature type="region of interest" description="Disordered" evidence="1">
    <location>
        <begin position="740"/>
        <end position="759"/>
    </location>
</feature>
<name>U4L1I9_PYROM</name>
<feature type="compositionally biased region" description="Gly residues" evidence="1">
    <location>
        <begin position="787"/>
        <end position="796"/>
    </location>
</feature>
<sequence>MRYAPRFPCAGPADTIQKLAPLFPCYEPAQSRELRNAVFKWLEDLKKSSKLGGVLIRRTTLDDCCGQRYEELLLALSTMVIRSKIENGTMPGFQMSFAYEQAVSLQPSQTHLVPLAIAHRVVLGKMVEKRRGAKEKWAAFARLMDQREEKVREMEERVRVQEEEDRDREEKETQTKRSKTYEENVIRKWKNNWLGDPRWLDIILNGDPEATRDRFLELGFEQAFENQEYFREERDKETTKISLKGLDDQVAEQRRRVEEIRRLRELSGGLTSKAPVSPVKPAMVQETEEKKRGIKIEFTEHQALHIKNMVDLPKRKKDRQNEYSDLLNNLREEMILASAPAQRAYEKPEVPMYYNSNYSESEDFSNGAATPAYDTDEREVYNPRLNVEHGTPASRSDYSGSLGFERSPIPGRSPIPDDGIYEHEYSPNMESESIAELVIESESAMESQHRQEQDQEQEDYQNGYVEEDTMDIDSHSPLPQPRSPLPPSRTATPLHDPILATPLSERTYSTFSPNETFSPFSAIRPSQYTTDKKRNSLSFGEELHRPQKKNSFNFDDDSYEEQYAEQIVNKLTAAPFSPEKQTPMPARGGGLGRGFGPGGYGGGRGFTLVDDSLDASTQDTERLPTAPSFRMEVSPDPSTLPSPDLSSHSHSQTNGDLNLTHSYTPRAASPASPALPSGFHAPLRNKSPAIISGFRIPSAASTLSPPGDTRSFSGGFPPPDDTRTFSGSFSPAVNQSLHEGQEYEYSPAKPAQTPTEDLLRSGDYNSVFKSRPKIALSPQFSPTKVGSPGGYMGRGRGLNIDLGEEDLDL</sequence>
<evidence type="ECO:0000259" key="2">
    <source>
        <dbReference type="Pfam" id="PF14661"/>
    </source>
</evidence>
<gene>
    <name evidence="3" type="ORF">PCON_09320</name>
</gene>
<feature type="region of interest" description="Disordered" evidence="1">
    <location>
        <begin position="572"/>
        <end position="680"/>
    </location>
</feature>